<feature type="domain" description="Proline dehydrogenase" evidence="11">
    <location>
        <begin position="43"/>
        <end position="288"/>
    </location>
</feature>
<evidence type="ECO:0000256" key="5">
    <source>
        <dbReference type="ARBA" id="ARBA00022827"/>
    </source>
</evidence>
<dbReference type="EC" id="1.5.5.2" evidence="2"/>
<dbReference type="STRING" id="1215089.BBI08_14165"/>
<dbReference type="Pfam" id="PF01619">
    <property type="entry name" value="Pro_dh"/>
    <property type="match status" value="1"/>
</dbReference>
<evidence type="ECO:0000259" key="11">
    <source>
        <dbReference type="Pfam" id="PF01619"/>
    </source>
</evidence>
<keyword evidence="13" id="KW-1185">Reference proteome</keyword>
<dbReference type="Proteomes" id="UP000092687">
    <property type="component" value="Chromosome"/>
</dbReference>
<feature type="binding site" evidence="9">
    <location>
        <position position="284"/>
    </location>
    <ligand>
        <name>substrate</name>
    </ligand>
</feature>
<feature type="binding site" evidence="10">
    <location>
        <position position="132"/>
    </location>
    <ligand>
        <name>FAD</name>
        <dbReference type="ChEBI" id="CHEBI:57692"/>
    </ligand>
</feature>
<dbReference type="PANTHER" id="PTHR13914">
    <property type="entry name" value="PROLINE OXIDASE"/>
    <property type="match status" value="1"/>
</dbReference>
<accession>A0A1C7DUE6</accession>
<dbReference type="RefSeq" id="WP_008498617.1">
    <property type="nucleotide sequence ID" value="NZ_CP016537.2"/>
</dbReference>
<dbReference type="OrthoDB" id="9773461at2"/>
<evidence type="ECO:0000313" key="13">
    <source>
        <dbReference type="Proteomes" id="UP000092687"/>
    </source>
</evidence>
<dbReference type="PIRSF" id="PIRSF000196">
    <property type="entry name" value="Pro_dehydrog"/>
    <property type="match status" value="1"/>
</dbReference>
<proteinExistence type="predicted"/>
<reference evidence="13" key="1">
    <citation type="submission" date="2016-07" db="EMBL/GenBank/DDBJ databases">
        <authorList>
            <person name="See-Too W.S."/>
        </authorList>
    </citation>
    <scope>NUCLEOTIDE SEQUENCE [LARGE SCALE GENOMIC DNA]</scope>
    <source>
        <strain evidence="13">DSM 24743</strain>
    </source>
</reference>
<evidence type="ECO:0000256" key="1">
    <source>
        <dbReference type="ARBA" id="ARBA00004739"/>
    </source>
</evidence>
<feature type="binding site" evidence="10">
    <location>
        <position position="196"/>
    </location>
    <ligand>
        <name>FAD</name>
        <dbReference type="ChEBI" id="CHEBI:57692"/>
    </ligand>
</feature>
<gene>
    <name evidence="12" type="ORF">BBI08_14165</name>
</gene>
<evidence type="ECO:0000313" key="12">
    <source>
        <dbReference type="EMBL" id="ANU14928.1"/>
    </source>
</evidence>
<dbReference type="EMBL" id="CP016537">
    <property type="protein sequence ID" value="ANU14928.1"/>
    <property type="molecule type" value="Genomic_DNA"/>
</dbReference>
<comment type="cofactor">
    <cofactor evidence="10">
        <name>FAD</name>
        <dbReference type="ChEBI" id="CHEBI:57692"/>
    </cofactor>
    <text evidence="10">Binds 1 FAD per subunit.</text>
</comment>
<keyword evidence="7" id="KW-0642">Proline metabolism</keyword>
<evidence type="ECO:0000256" key="7">
    <source>
        <dbReference type="ARBA" id="ARBA00023062"/>
    </source>
</evidence>
<comment type="catalytic activity">
    <reaction evidence="8">
        <text>L-proline + a quinone = (S)-1-pyrroline-5-carboxylate + a quinol + H(+)</text>
        <dbReference type="Rhea" id="RHEA:23784"/>
        <dbReference type="ChEBI" id="CHEBI:15378"/>
        <dbReference type="ChEBI" id="CHEBI:17388"/>
        <dbReference type="ChEBI" id="CHEBI:24646"/>
        <dbReference type="ChEBI" id="CHEBI:60039"/>
        <dbReference type="ChEBI" id="CHEBI:132124"/>
        <dbReference type="EC" id="1.5.5.2"/>
    </reaction>
</comment>
<dbReference type="GO" id="GO:0000166">
    <property type="term" value="F:nucleotide binding"/>
    <property type="evidence" value="ECO:0007669"/>
    <property type="project" value="UniProtKB-KW"/>
</dbReference>
<comment type="pathway">
    <text evidence="1">Amino-acid degradation; L-proline degradation into L-glutamate; L-glutamate from L-proline: step 1/2.</text>
</comment>
<evidence type="ECO:0000256" key="4">
    <source>
        <dbReference type="ARBA" id="ARBA00022741"/>
    </source>
</evidence>
<name>A0A1C7DUE6_9BACL</name>
<dbReference type="InterPro" id="IPR002872">
    <property type="entry name" value="Proline_DH_dom"/>
</dbReference>
<keyword evidence="6" id="KW-0560">Oxidoreductase</keyword>
<feature type="binding site" evidence="10">
    <location>
        <begin position="182"/>
        <end position="184"/>
    </location>
    <ligand>
        <name>FAD</name>
        <dbReference type="ChEBI" id="CHEBI:57692"/>
    </ligand>
</feature>
<evidence type="ECO:0000256" key="9">
    <source>
        <dbReference type="PIRSR" id="PIRSR000196-1"/>
    </source>
</evidence>
<dbReference type="AlphaFoldDB" id="A0A1C7DUE6"/>
<sequence>MGVTKNFFIALSKNQPLNSAAKKWGLKLGAGKVVAGTDIASMMQSVKELNANGISATIDSLGEFVHTKEEATKAKEAIIKTLESIQIYGVNAHMSVKLTQIGLDVDFDFCLKNIQEILAEASRYDIFINLDMEDYDHLQQTLDILEALRAEYENVGTVIQAYLYRSEKDLETLKDVRLRLVKGAYKESSEVSFQEKHEVDENYLKLIKIHLQSPGFTSIATHDHHIIEKVKAFVKEENIPLNRFEFQMLYGFRSEMQKDLAKEGYAFTTYVPFGQDWYAYYMRRLAERPQNINLMLRSMISK</sequence>
<keyword evidence="5 10" id="KW-0274">FAD</keyword>
<protein>
    <recommendedName>
        <fullName evidence="2">proline dehydrogenase</fullName>
        <ecNumber evidence="2">1.5.5.2</ecNumber>
    </recommendedName>
</protein>
<dbReference type="InterPro" id="IPR015659">
    <property type="entry name" value="Proline_oxidase"/>
</dbReference>
<dbReference type="SUPFAM" id="SSF51730">
    <property type="entry name" value="FAD-linked oxidoreductase"/>
    <property type="match status" value="1"/>
</dbReference>
<dbReference type="GO" id="GO:0010133">
    <property type="term" value="P:L-proline catabolic process to L-glutamate"/>
    <property type="evidence" value="ECO:0007669"/>
    <property type="project" value="UniProtKB-UniPathway"/>
</dbReference>
<dbReference type="Gene3D" id="3.20.20.220">
    <property type="match status" value="1"/>
</dbReference>
<evidence type="ECO:0000256" key="6">
    <source>
        <dbReference type="ARBA" id="ARBA00023002"/>
    </source>
</evidence>
<dbReference type="KEGG" id="phc:BBI08_14165"/>
<evidence type="ECO:0000256" key="2">
    <source>
        <dbReference type="ARBA" id="ARBA00012695"/>
    </source>
</evidence>
<feature type="binding site" evidence="9">
    <location>
        <position position="283"/>
    </location>
    <ligand>
        <name>substrate</name>
    </ligand>
</feature>
<dbReference type="UniPathway" id="UPA00261">
    <property type="reaction ID" value="UER00373"/>
</dbReference>
<dbReference type="PANTHER" id="PTHR13914:SF0">
    <property type="entry name" value="PROLINE DEHYDROGENASE 1, MITOCHONDRIAL"/>
    <property type="match status" value="1"/>
</dbReference>
<keyword evidence="4 10" id="KW-0547">Nucleotide-binding</keyword>
<organism evidence="12 13">
    <name type="scientific">Planococcus halocryophilus</name>
    <dbReference type="NCBI Taxonomy" id="1215089"/>
    <lineage>
        <taxon>Bacteria</taxon>
        <taxon>Bacillati</taxon>
        <taxon>Bacillota</taxon>
        <taxon>Bacilli</taxon>
        <taxon>Bacillales</taxon>
        <taxon>Caryophanaceae</taxon>
        <taxon>Planococcus</taxon>
    </lineage>
</organism>
<evidence type="ECO:0000256" key="10">
    <source>
        <dbReference type="PIRSR" id="PIRSR000196-2"/>
    </source>
</evidence>
<evidence type="ECO:0000256" key="3">
    <source>
        <dbReference type="ARBA" id="ARBA00022630"/>
    </source>
</evidence>
<feature type="binding site" evidence="10">
    <location>
        <begin position="221"/>
        <end position="222"/>
    </location>
    <ligand>
        <name>FAD</name>
        <dbReference type="ChEBI" id="CHEBI:57692"/>
    </ligand>
</feature>
<dbReference type="InterPro" id="IPR029041">
    <property type="entry name" value="FAD-linked_oxidoreductase-like"/>
</dbReference>
<feature type="binding site" evidence="10">
    <location>
        <position position="160"/>
    </location>
    <ligand>
        <name>FAD</name>
        <dbReference type="ChEBI" id="CHEBI:57692"/>
    </ligand>
</feature>
<dbReference type="GO" id="GO:0004657">
    <property type="term" value="F:proline dehydrogenase activity"/>
    <property type="evidence" value="ECO:0007669"/>
    <property type="project" value="UniProtKB-EC"/>
</dbReference>
<dbReference type="InterPro" id="IPR008219">
    <property type="entry name" value="PRODH_bac_arc"/>
</dbReference>
<reference evidence="13" key="2">
    <citation type="submission" date="2016-10" db="EMBL/GenBank/DDBJ databases">
        <authorList>
            <person name="See-Too W.S."/>
        </authorList>
    </citation>
    <scope>NUCLEOTIDE SEQUENCE [LARGE SCALE GENOMIC DNA]</scope>
    <source>
        <strain evidence="13">DSM 24743</strain>
    </source>
</reference>
<evidence type="ECO:0000256" key="8">
    <source>
        <dbReference type="ARBA" id="ARBA00048779"/>
    </source>
</evidence>
<feature type="binding site" evidence="9">
    <location>
        <position position="97"/>
    </location>
    <ligand>
        <name>substrate</name>
    </ligand>
</feature>
<keyword evidence="3" id="KW-0285">Flavoprotein</keyword>